<accession>A0AAU9UKZ7</accession>
<organism evidence="2 3">
    <name type="scientific">Euphydryas editha</name>
    <name type="common">Edith's checkerspot</name>
    <dbReference type="NCBI Taxonomy" id="104508"/>
    <lineage>
        <taxon>Eukaryota</taxon>
        <taxon>Metazoa</taxon>
        <taxon>Ecdysozoa</taxon>
        <taxon>Arthropoda</taxon>
        <taxon>Hexapoda</taxon>
        <taxon>Insecta</taxon>
        <taxon>Pterygota</taxon>
        <taxon>Neoptera</taxon>
        <taxon>Endopterygota</taxon>
        <taxon>Lepidoptera</taxon>
        <taxon>Glossata</taxon>
        <taxon>Ditrysia</taxon>
        <taxon>Papilionoidea</taxon>
        <taxon>Nymphalidae</taxon>
        <taxon>Nymphalinae</taxon>
        <taxon>Euphydryas</taxon>
    </lineage>
</organism>
<evidence type="ECO:0008006" key="4">
    <source>
        <dbReference type="Google" id="ProtNLM"/>
    </source>
</evidence>
<dbReference type="EMBL" id="CAKOGL010000020">
    <property type="protein sequence ID" value="CAH2098601.1"/>
    <property type="molecule type" value="Genomic_DNA"/>
</dbReference>
<evidence type="ECO:0000256" key="1">
    <source>
        <dbReference type="SAM" id="MobiDB-lite"/>
    </source>
</evidence>
<protein>
    <recommendedName>
        <fullName evidence="4">ZAD domain-containing protein</fullName>
    </recommendedName>
</protein>
<dbReference type="AlphaFoldDB" id="A0AAU9UKZ7"/>
<feature type="region of interest" description="Disordered" evidence="1">
    <location>
        <begin position="359"/>
        <end position="388"/>
    </location>
</feature>
<keyword evidence="3" id="KW-1185">Reference proteome</keyword>
<evidence type="ECO:0000313" key="3">
    <source>
        <dbReference type="Proteomes" id="UP001153954"/>
    </source>
</evidence>
<reference evidence="2" key="1">
    <citation type="submission" date="2022-03" db="EMBL/GenBank/DDBJ databases">
        <authorList>
            <person name="Tunstrom K."/>
        </authorList>
    </citation>
    <scope>NUCLEOTIDE SEQUENCE</scope>
</reference>
<sequence length="388" mass="42635">MNPTCFICNIRTGPSSRNATNLFGDDLQLNSGKPLCAVIGDIVEKKIKEEGVYTHVICKKCQKAVVEYDSLQVRLQAIKEELVDQFKKTLTKHNLTYDTFNKEITINTPIRRNEAKKLVLPASKLQPLPPDFMIKSGQWPMSKSIVVPMTKPVMTIPSSSTLKVTVGSSVLTQSVNTNTIVNKKMQLANQTVDPKLIMTSKIEKINPSKSDEILTSSNLISSNQISTTLTFTQPVSTNTSVSSKSAPILSFNVNSLPKDYLSSAILTKLEDLDVEKLKKTVSIEVNNLEHTDEQTMEIDEDCSLTVLSTNESETKLIYEDDIKEEVGEGEGKKESFLDVRMLNAQGRYVVGKLQLLRGEEGEGEQGGGEQGERECTVLSGGGGGRRAG</sequence>
<dbReference type="Proteomes" id="UP001153954">
    <property type="component" value="Unassembled WGS sequence"/>
</dbReference>
<proteinExistence type="predicted"/>
<gene>
    <name evidence="2" type="ORF">EEDITHA_LOCUS13701</name>
</gene>
<name>A0AAU9UKZ7_EUPED</name>
<comment type="caution">
    <text evidence="2">The sequence shown here is derived from an EMBL/GenBank/DDBJ whole genome shotgun (WGS) entry which is preliminary data.</text>
</comment>
<evidence type="ECO:0000313" key="2">
    <source>
        <dbReference type="EMBL" id="CAH2098601.1"/>
    </source>
</evidence>
<feature type="compositionally biased region" description="Gly residues" evidence="1">
    <location>
        <begin position="379"/>
        <end position="388"/>
    </location>
</feature>